<evidence type="ECO:0000256" key="2">
    <source>
        <dbReference type="ARBA" id="ARBA00023016"/>
    </source>
</evidence>
<organism evidence="7 8">
    <name type="scientific">Citrus sinensis</name>
    <name type="common">Sweet orange</name>
    <name type="synonym">Citrus aurantium var. sinensis</name>
    <dbReference type="NCBI Taxonomy" id="2711"/>
    <lineage>
        <taxon>Eukaryota</taxon>
        <taxon>Viridiplantae</taxon>
        <taxon>Streptophyta</taxon>
        <taxon>Embryophyta</taxon>
        <taxon>Tracheophyta</taxon>
        <taxon>Spermatophyta</taxon>
        <taxon>Magnoliopsida</taxon>
        <taxon>eudicotyledons</taxon>
        <taxon>Gunneridae</taxon>
        <taxon>Pentapetalae</taxon>
        <taxon>rosids</taxon>
        <taxon>malvids</taxon>
        <taxon>Sapindales</taxon>
        <taxon>Rutaceae</taxon>
        <taxon>Aurantioideae</taxon>
        <taxon>Citrus</taxon>
    </lineage>
</organism>
<dbReference type="InterPro" id="IPR044656">
    <property type="entry name" value="HSP14.7/HSP23.5/HSP23.6-like"/>
</dbReference>
<sequence>MALSSSMALRRASASRLLFSKLIRPASVSRSFNTNAQVVDVERRPDRSVSRRRDPSPSFFPDALDPFSPPRSLNQVLNLMDQFLDNPFVSPVSRRGWLAKEDDNNLILKMDMPGLSKEDVRVSVQQNTQIIKGEGPQNESESGGGDDDQENGRRYSTRIDLPSNLYKFDDIKAGMKNGVLKIVVPKVKEDEAKNVFKVNVE</sequence>
<evidence type="ECO:0000256" key="1">
    <source>
        <dbReference type="ARBA" id="ARBA00022946"/>
    </source>
</evidence>
<dbReference type="Pfam" id="PF00011">
    <property type="entry name" value="HSP20"/>
    <property type="match status" value="1"/>
</dbReference>
<dbReference type="EMBL" id="KK784925">
    <property type="protein sequence ID" value="KDO61467.1"/>
    <property type="molecule type" value="Genomic_DNA"/>
</dbReference>
<dbReference type="Proteomes" id="UP000027120">
    <property type="component" value="Unassembled WGS sequence"/>
</dbReference>
<feature type="region of interest" description="Disordered" evidence="5">
    <location>
        <begin position="43"/>
        <end position="65"/>
    </location>
</feature>
<gene>
    <name evidence="7" type="ORF">CISIN_1g044098mg</name>
</gene>
<protein>
    <recommendedName>
        <fullName evidence="6">SHSP domain-containing protein</fullName>
    </recommendedName>
</protein>
<keyword evidence="1" id="KW-0809">Transit peptide</keyword>
<dbReference type="PANTHER" id="PTHR46991:SF11">
    <property type="entry name" value="SMALL HEAT SHOCK PROTEIN HSPF"/>
    <property type="match status" value="1"/>
</dbReference>
<dbReference type="STRING" id="2711.A0A067FDC7"/>
<dbReference type="SMR" id="A0A067FDC7"/>
<evidence type="ECO:0000256" key="5">
    <source>
        <dbReference type="SAM" id="MobiDB-lite"/>
    </source>
</evidence>
<accession>A0A067FDC7</accession>
<dbReference type="Gene3D" id="2.60.40.790">
    <property type="match status" value="1"/>
</dbReference>
<keyword evidence="2" id="KW-0346">Stress response</keyword>
<dbReference type="InterPro" id="IPR008978">
    <property type="entry name" value="HSP20-like_chaperone"/>
</dbReference>
<dbReference type="PANTHER" id="PTHR46991">
    <property type="entry name" value="23.5 KDA HEAT SHOCK PROTEIN, MITOCHONDRIAL"/>
    <property type="match status" value="1"/>
</dbReference>
<evidence type="ECO:0000313" key="7">
    <source>
        <dbReference type="EMBL" id="KDO61467.1"/>
    </source>
</evidence>
<evidence type="ECO:0000259" key="6">
    <source>
        <dbReference type="PROSITE" id="PS01031"/>
    </source>
</evidence>
<dbReference type="CDD" id="cd06464">
    <property type="entry name" value="ACD_sHsps-like"/>
    <property type="match status" value="1"/>
</dbReference>
<evidence type="ECO:0000313" key="8">
    <source>
        <dbReference type="Proteomes" id="UP000027120"/>
    </source>
</evidence>
<proteinExistence type="inferred from homology"/>
<dbReference type="PROSITE" id="PS01031">
    <property type="entry name" value="SHSP"/>
    <property type="match status" value="1"/>
</dbReference>
<feature type="compositionally biased region" description="Basic and acidic residues" evidence="5">
    <location>
        <begin position="43"/>
        <end position="55"/>
    </location>
</feature>
<comment type="similarity">
    <text evidence="3 4">Belongs to the small heat shock protein (HSP20) family.</text>
</comment>
<keyword evidence="8" id="KW-1185">Reference proteome</keyword>
<evidence type="ECO:0000256" key="3">
    <source>
        <dbReference type="PROSITE-ProRule" id="PRU00285"/>
    </source>
</evidence>
<dbReference type="InterPro" id="IPR002068">
    <property type="entry name" value="A-crystallin/Hsp20_dom"/>
</dbReference>
<dbReference type="AlphaFoldDB" id="A0A067FDC7"/>
<feature type="region of interest" description="Disordered" evidence="5">
    <location>
        <begin position="128"/>
        <end position="158"/>
    </location>
</feature>
<dbReference type="SUPFAM" id="SSF49764">
    <property type="entry name" value="HSP20-like chaperones"/>
    <property type="match status" value="1"/>
</dbReference>
<name>A0A067FDC7_CITSI</name>
<reference evidence="7 8" key="1">
    <citation type="submission" date="2014-04" db="EMBL/GenBank/DDBJ databases">
        <authorList>
            <consortium name="International Citrus Genome Consortium"/>
            <person name="Gmitter F."/>
            <person name="Chen C."/>
            <person name="Farmerie W."/>
            <person name="Harkins T."/>
            <person name="Desany B."/>
            <person name="Mohiuddin M."/>
            <person name="Kodira C."/>
            <person name="Borodovsky M."/>
            <person name="Lomsadze A."/>
            <person name="Burns P."/>
            <person name="Jenkins J."/>
            <person name="Prochnik S."/>
            <person name="Shu S."/>
            <person name="Chapman J."/>
            <person name="Pitluck S."/>
            <person name="Schmutz J."/>
            <person name="Rokhsar D."/>
        </authorList>
    </citation>
    <scope>NUCLEOTIDE SEQUENCE</scope>
</reference>
<evidence type="ECO:0000256" key="4">
    <source>
        <dbReference type="RuleBase" id="RU003616"/>
    </source>
</evidence>
<feature type="domain" description="SHSP" evidence="6">
    <location>
        <begin position="83"/>
        <end position="201"/>
    </location>
</feature>